<dbReference type="EMBL" id="JBGBZA010000002">
    <property type="protein sequence ID" value="MEY9318939.1"/>
    <property type="molecule type" value="Genomic_DNA"/>
</dbReference>
<reference evidence="2 3" key="1">
    <citation type="submission" date="2024-07" db="EMBL/GenBank/DDBJ databases">
        <title>Genomic Encyclopedia of Type Strains, Phase V (KMG-V): Genome sequencing to study the core and pangenomes of soil and plant-associated prokaryotes.</title>
        <authorList>
            <person name="Whitman W."/>
        </authorList>
    </citation>
    <scope>NUCLEOTIDE SEQUENCE [LARGE SCALE GENOMIC DNA]</scope>
    <source>
        <strain evidence="2 3">USDA 415</strain>
    </source>
</reference>
<protein>
    <submittedName>
        <fullName evidence="2">Uncharacterized protein</fullName>
    </submittedName>
</protein>
<organism evidence="2 3">
    <name type="scientific">Bradyrhizobium elkanii</name>
    <dbReference type="NCBI Taxonomy" id="29448"/>
    <lineage>
        <taxon>Bacteria</taxon>
        <taxon>Pseudomonadati</taxon>
        <taxon>Pseudomonadota</taxon>
        <taxon>Alphaproteobacteria</taxon>
        <taxon>Hyphomicrobiales</taxon>
        <taxon>Nitrobacteraceae</taxon>
        <taxon>Bradyrhizobium</taxon>
    </lineage>
</organism>
<name>A0ABV4F663_BRAEL</name>
<feature type="region of interest" description="Disordered" evidence="1">
    <location>
        <begin position="75"/>
        <end position="255"/>
    </location>
</feature>
<evidence type="ECO:0000313" key="3">
    <source>
        <dbReference type="Proteomes" id="UP001565471"/>
    </source>
</evidence>
<feature type="compositionally biased region" description="Low complexity" evidence="1">
    <location>
        <begin position="104"/>
        <end position="125"/>
    </location>
</feature>
<dbReference type="Proteomes" id="UP001565471">
    <property type="component" value="Unassembled WGS sequence"/>
</dbReference>
<evidence type="ECO:0000256" key="1">
    <source>
        <dbReference type="SAM" id="MobiDB-lite"/>
    </source>
</evidence>
<gene>
    <name evidence="2" type="ORF">ABIF29_005738</name>
</gene>
<comment type="caution">
    <text evidence="2">The sequence shown here is derived from an EMBL/GenBank/DDBJ whole genome shotgun (WGS) entry which is preliminary data.</text>
</comment>
<evidence type="ECO:0000313" key="2">
    <source>
        <dbReference type="EMBL" id="MEY9318939.1"/>
    </source>
</evidence>
<keyword evidence="3" id="KW-1185">Reference proteome</keyword>
<accession>A0ABV4F663</accession>
<sequence>MTRELEGNFDRHVRRGYFRRSVAREVTRSIPSVKVICRTRMKNAALFALGLLVAGVWLQDSASCQTSLAPPLSLAPPPPLSEQGAAPPAATNSVWPPMAAPSVSPRAAAKSSTPSSKSSLGSSPATDDVPPPAVTAKGSVSPRAAKDVPPRATAAGAPPSATVKDTQSAPDNVSPAPVIDRLPPPAKPATDYDGFSVGIVDDNDASSRTTRPVRSRPAKPSKLGQEADRVSGQRSGDPAEDDKLKGKLTICRGCK</sequence>
<proteinExistence type="predicted"/>